<evidence type="ECO:0000259" key="5">
    <source>
        <dbReference type="Pfam" id="PF00588"/>
    </source>
</evidence>
<protein>
    <recommendedName>
        <fullName evidence="5">tRNA/rRNA methyltransferase SpoU type domain-containing protein</fullName>
    </recommendedName>
</protein>
<dbReference type="InterPro" id="IPR033671">
    <property type="entry name" value="TrmH"/>
</dbReference>
<evidence type="ECO:0000256" key="2">
    <source>
        <dbReference type="ARBA" id="ARBA00022603"/>
    </source>
</evidence>
<dbReference type="Pfam" id="PF00588">
    <property type="entry name" value="SpoU_methylase"/>
    <property type="match status" value="1"/>
</dbReference>
<reference evidence="6" key="1">
    <citation type="submission" date="2021-01" db="EMBL/GenBank/DDBJ databases">
        <authorList>
            <person name="Corre E."/>
            <person name="Pelletier E."/>
            <person name="Niang G."/>
            <person name="Scheremetjew M."/>
            <person name="Finn R."/>
            <person name="Kale V."/>
            <person name="Holt S."/>
            <person name="Cochrane G."/>
            <person name="Meng A."/>
            <person name="Brown T."/>
            <person name="Cohen L."/>
        </authorList>
    </citation>
    <scope>NUCLEOTIDE SEQUENCE</scope>
    <source>
        <strain evidence="6">CCMP3278</strain>
    </source>
</reference>
<sequence length="284" mass="32512">MLMETEFCEELEVCRSLIDSEFLSKIESILESRCGSVHVLVENMLDPANSHSFMRVLDAHGIQNLHALESLEPFRFIPAHASQNSQYQYTTTRFPSWAPPPTIRASDIKYDTEAGHHSSVSPPLLHPSGVEKSEPKIDPTEAPERWLTIHRHSTAKDAIEWLHKDGFACISLSLDDETSQPLDSVDFSQWSKICLLFGNEERGLSLGVRQRADASIYIPMDGFVQSYNVVVSCAFCLHHLRMESRLTPDLDRKQRNVLYRQWLLREAQDVAKHLRVKRIVLQDF</sequence>
<dbReference type="GO" id="GO:0000049">
    <property type="term" value="F:tRNA binding"/>
    <property type="evidence" value="ECO:0007669"/>
    <property type="project" value="UniProtKB-KW"/>
</dbReference>
<keyword evidence="3" id="KW-0808">Transferase</keyword>
<keyword evidence="1" id="KW-0694">RNA-binding</keyword>
<feature type="region of interest" description="Disordered" evidence="4">
    <location>
        <begin position="113"/>
        <end position="139"/>
    </location>
</feature>
<dbReference type="EMBL" id="HBFP01002898">
    <property type="protein sequence ID" value="CAD8817685.1"/>
    <property type="molecule type" value="Transcribed_RNA"/>
</dbReference>
<evidence type="ECO:0000256" key="4">
    <source>
        <dbReference type="SAM" id="MobiDB-lite"/>
    </source>
</evidence>
<dbReference type="PANTHER" id="PTHR43453">
    <property type="entry name" value="RRNA METHYLASE-LIKE"/>
    <property type="match status" value="1"/>
</dbReference>
<organism evidence="6">
    <name type="scientific">Timspurckia oligopyrenoides</name>
    <dbReference type="NCBI Taxonomy" id="708627"/>
    <lineage>
        <taxon>Eukaryota</taxon>
        <taxon>Rhodophyta</taxon>
        <taxon>Bangiophyceae</taxon>
        <taxon>Porphyridiales</taxon>
        <taxon>Porphyridiaceae</taxon>
        <taxon>Timspurckia</taxon>
    </lineage>
</organism>
<evidence type="ECO:0000256" key="1">
    <source>
        <dbReference type="ARBA" id="ARBA00022555"/>
    </source>
</evidence>
<evidence type="ECO:0000313" key="6">
    <source>
        <dbReference type="EMBL" id="CAD8817685.1"/>
    </source>
</evidence>
<dbReference type="SUPFAM" id="SSF75217">
    <property type="entry name" value="alpha/beta knot"/>
    <property type="match status" value="1"/>
</dbReference>
<keyword evidence="2" id="KW-0489">Methyltransferase</keyword>
<keyword evidence="1" id="KW-0820">tRNA-binding</keyword>
<name>A0A7S0ZCR2_9RHOD</name>
<dbReference type="GO" id="GO:0008173">
    <property type="term" value="F:RNA methyltransferase activity"/>
    <property type="evidence" value="ECO:0007669"/>
    <property type="project" value="InterPro"/>
</dbReference>
<dbReference type="InterPro" id="IPR001537">
    <property type="entry name" value="SpoU_MeTrfase"/>
</dbReference>
<evidence type="ECO:0000256" key="3">
    <source>
        <dbReference type="ARBA" id="ARBA00022679"/>
    </source>
</evidence>
<dbReference type="PANTHER" id="PTHR43453:SF3">
    <property type="entry name" value="TRNA_RRNA METHYLTRANSFERASE SPOU TYPE DOMAIN-CONTAINING PROTEIN"/>
    <property type="match status" value="1"/>
</dbReference>
<accession>A0A7S0ZCR2</accession>
<dbReference type="Gene3D" id="3.40.1280.10">
    <property type="match status" value="1"/>
</dbReference>
<dbReference type="GO" id="GO:0002938">
    <property type="term" value="P:tRNA guanine ribose methylation"/>
    <property type="evidence" value="ECO:0007669"/>
    <property type="project" value="TreeGrafter"/>
</dbReference>
<proteinExistence type="predicted"/>
<dbReference type="InterPro" id="IPR029026">
    <property type="entry name" value="tRNA_m1G_MTases_N"/>
</dbReference>
<gene>
    <name evidence="6" type="ORF">TOLI1172_LOCUS2074</name>
</gene>
<dbReference type="InterPro" id="IPR029028">
    <property type="entry name" value="Alpha/beta_knot_MTases"/>
</dbReference>
<feature type="compositionally biased region" description="Basic and acidic residues" evidence="4">
    <location>
        <begin position="129"/>
        <end position="139"/>
    </location>
</feature>
<dbReference type="AlphaFoldDB" id="A0A7S0ZCR2"/>
<feature type="compositionally biased region" description="Low complexity" evidence="4">
    <location>
        <begin position="117"/>
        <end position="128"/>
    </location>
</feature>
<feature type="domain" description="tRNA/rRNA methyltransferase SpoU type" evidence="5">
    <location>
        <begin position="144"/>
        <end position="237"/>
    </location>
</feature>